<dbReference type="SUPFAM" id="SSF52058">
    <property type="entry name" value="L domain-like"/>
    <property type="match status" value="1"/>
</dbReference>
<dbReference type="EMBL" id="JACEGA010000001">
    <property type="protein sequence ID" value="MBB2183512.1"/>
    <property type="molecule type" value="Genomic_DNA"/>
</dbReference>
<evidence type="ECO:0000313" key="1">
    <source>
        <dbReference type="EMBL" id="MBB2183512.1"/>
    </source>
</evidence>
<dbReference type="RefSeq" id="WP_228353161.1">
    <property type="nucleotide sequence ID" value="NZ_JACEGA010000001.1"/>
</dbReference>
<comment type="caution">
    <text evidence="1">The sequence shown here is derived from an EMBL/GenBank/DDBJ whole genome shotgun (WGS) entry which is preliminary data.</text>
</comment>
<dbReference type="InterPro" id="IPR026906">
    <property type="entry name" value="LRR_5"/>
</dbReference>
<accession>A0A839K2U3</accession>
<name>A0A839K2U3_9FIRM</name>
<dbReference type="Gene3D" id="3.80.10.10">
    <property type="entry name" value="Ribonuclease Inhibitor"/>
    <property type="match status" value="1"/>
</dbReference>
<gene>
    <name evidence="1" type="ORF">H0486_11545</name>
</gene>
<dbReference type="Pfam" id="PF13306">
    <property type="entry name" value="LRR_5"/>
    <property type="match status" value="1"/>
</dbReference>
<dbReference type="AlphaFoldDB" id="A0A839K2U3"/>
<sequence>MGLFSKKPGLEKIDIERLLKHGFIATGNKRAPVRYADEEYRGLTLNYMPHFLKGCFTGCQRLENLLYGCEDRETVTIHAGAFDNCANLKTIEIRSFSGGIVVEDGAFCNCPLLEKVYISYQFMRPIIGNEPFSNCPNAKIVFGSASTYTHGW</sequence>
<evidence type="ECO:0000313" key="2">
    <source>
        <dbReference type="Proteomes" id="UP000574276"/>
    </source>
</evidence>
<proteinExistence type="predicted"/>
<reference evidence="1 2" key="1">
    <citation type="submission" date="2020-07" db="EMBL/GenBank/DDBJ databases">
        <title>Characterization and genome sequencing of isolate MD1, a novel member within the family Lachnospiraceae.</title>
        <authorList>
            <person name="Rettenmaier R."/>
            <person name="Di Bello L."/>
            <person name="Zinser C."/>
            <person name="Scheitz K."/>
            <person name="Liebl W."/>
            <person name="Zverlov V."/>
        </authorList>
    </citation>
    <scope>NUCLEOTIDE SEQUENCE [LARGE SCALE GENOMIC DNA]</scope>
    <source>
        <strain evidence="1 2">MD1</strain>
    </source>
</reference>
<dbReference type="Proteomes" id="UP000574276">
    <property type="component" value="Unassembled WGS sequence"/>
</dbReference>
<organism evidence="1 2">
    <name type="scientific">Variimorphobacter saccharofermentans</name>
    <dbReference type="NCBI Taxonomy" id="2755051"/>
    <lineage>
        <taxon>Bacteria</taxon>
        <taxon>Bacillati</taxon>
        <taxon>Bacillota</taxon>
        <taxon>Clostridia</taxon>
        <taxon>Lachnospirales</taxon>
        <taxon>Lachnospiraceae</taxon>
        <taxon>Variimorphobacter</taxon>
    </lineage>
</organism>
<dbReference type="InterPro" id="IPR032675">
    <property type="entry name" value="LRR_dom_sf"/>
</dbReference>
<keyword evidence="2" id="KW-1185">Reference proteome</keyword>
<protein>
    <submittedName>
        <fullName evidence="1">Leucine-rich repeat protein</fullName>
    </submittedName>
</protein>